<evidence type="ECO:0000313" key="3">
    <source>
        <dbReference type="Proteomes" id="UP000018936"/>
    </source>
</evidence>
<feature type="compositionally biased region" description="Low complexity" evidence="1">
    <location>
        <begin position="65"/>
        <end position="77"/>
    </location>
</feature>
<organism evidence="2 3">
    <name type="scientific">Ophiophagus hannah</name>
    <name type="common">King cobra</name>
    <name type="synonym">Naja hannah</name>
    <dbReference type="NCBI Taxonomy" id="8665"/>
    <lineage>
        <taxon>Eukaryota</taxon>
        <taxon>Metazoa</taxon>
        <taxon>Chordata</taxon>
        <taxon>Craniata</taxon>
        <taxon>Vertebrata</taxon>
        <taxon>Euteleostomi</taxon>
        <taxon>Lepidosauria</taxon>
        <taxon>Squamata</taxon>
        <taxon>Bifurcata</taxon>
        <taxon>Unidentata</taxon>
        <taxon>Episquamata</taxon>
        <taxon>Toxicofera</taxon>
        <taxon>Serpentes</taxon>
        <taxon>Colubroidea</taxon>
        <taxon>Elapidae</taxon>
        <taxon>Elapinae</taxon>
        <taxon>Ophiophagus</taxon>
    </lineage>
</organism>
<protein>
    <submittedName>
        <fullName evidence="2">Gem-associated protein 5</fullName>
    </submittedName>
</protein>
<evidence type="ECO:0000313" key="2">
    <source>
        <dbReference type="EMBL" id="ETE58859.1"/>
    </source>
</evidence>
<dbReference type="Proteomes" id="UP000018936">
    <property type="component" value="Unassembled WGS sequence"/>
</dbReference>
<accession>V8N9B1</accession>
<proteinExistence type="predicted"/>
<name>V8N9B1_OPHHA</name>
<feature type="region of interest" description="Disordered" evidence="1">
    <location>
        <begin position="55"/>
        <end position="90"/>
    </location>
</feature>
<sequence>MAEGQDPGALERECKLLRRACVKLPVEQHASQQIPQETIRVTVVIEDIVRQLGAHPKSPSREWVQEQAQMRPAQAAAPHPPPQPVPHANAPTPFKTMFDGTASKLAFFLNRAWSYIERHGNEFHNEAELVQFLGDNLMRRHLNGSLRSMMKAPLN</sequence>
<dbReference type="AlphaFoldDB" id="V8N9B1"/>
<reference evidence="2 3" key="1">
    <citation type="journal article" date="2013" name="Proc. Natl. Acad. Sci. U.S.A.">
        <title>The king cobra genome reveals dynamic gene evolution and adaptation in the snake venom system.</title>
        <authorList>
            <person name="Vonk F.J."/>
            <person name="Casewell N.R."/>
            <person name="Henkel C.V."/>
            <person name="Heimberg A.M."/>
            <person name="Jansen H.J."/>
            <person name="McCleary R.J."/>
            <person name="Kerkkamp H.M."/>
            <person name="Vos R.A."/>
            <person name="Guerreiro I."/>
            <person name="Calvete J.J."/>
            <person name="Wuster W."/>
            <person name="Woods A.E."/>
            <person name="Logan J.M."/>
            <person name="Harrison R.A."/>
            <person name="Castoe T.A."/>
            <person name="de Koning A.P."/>
            <person name="Pollock D.D."/>
            <person name="Yandell M."/>
            <person name="Calderon D."/>
            <person name="Renjifo C."/>
            <person name="Currier R.B."/>
            <person name="Salgado D."/>
            <person name="Pla D."/>
            <person name="Sanz L."/>
            <person name="Hyder A.S."/>
            <person name="Ribeiro J.M."/>
            <person name="Arntzen J.W."/>
            <person name="van den Thillart G.E."/>
            <person name="Boetzer M."/>
            <person name="Pirovano W."/>
            <person name="Dirks R.P."/>
            <person name="Spaink H.P."/>
            <person name="Duboule D."/>
            <person name="McGlinn E."/>
            <person name="Kini R.M."/>
            <person name="Richardson M.K."/>
        </authorList>
    </citation>
    <scope>NUCLEOTIDE SEQUENCE</scope>
    <source>
        <tissue evidence="2">Blood</tissue>
    </source>
</reference>
<gene>
    <name evidence="2" type="primary">Gemin5</name>
    <name evidence="2" type="ORF">L345_15417</name>
</gene>
<keyword evidence="3" id="KW-1185">Reference proteome</keyword>
<evidence type="ECO:0000256" key="1">
    <source>
        <dbReference type="SAM" id="MobiDB-lite"/>
    </source>
</evidence>
<comment type="caution">
    <text evidence="2">The sequence shown here is derived from an EMBL/GenBank/DDBJ whole genome shotgun (WGS) entry which is preliminary data.</text>
</comment>
<feature type="non-terminal residue" evidence="2">
    <location>
        <position position="1"/>
    </location>
</feature>
<dbReference type="OrthoDB" id="8955945at2759"/>
<dbReference type="EMBL" id="AZIM01006186">
    <property type="protein sequence ID" value="ETE58859.1"/>
    <property type="molecule type" value="Genomic_DNA"/>
</dbReference>